<feature type="active site" evidence="4">
    <location>
        <position position="130"/>
    </location>
</feature>
<comment type="catalytic activity">
    <reaction evidence="3">
        <text>[protein]-L-glutamate 5-O-methyl ester + H2O = L-glutamyl-[protein] + methanol + H(+)</text>
        <dbReference type="Rhea" id="RHEA:23236"/>
        <dbReference type="Rhea" id="RHEA-COMP:10208"/>
        <dbReference type="Rhea" id="RHEA-COMP:10311"/>
        <dbReference type="ChEBI" id="CHEBI:15377"/>
        <dbReference type="ChEBI" id="CHEBI:15378"/>
        <dbReference type="ChEBI" id="CHEBI:17790"/>
        <dbReference type="ChEBI" id="CHEBI:29973"/>
        <dbReference type="ChEBI" id="CHEBI:82795"/>
        <dbReference type="EC" id="3.1.1.61"/>
    </reaction>
</comment>
<evidence type="ECO:0000256" key="1">
    <source>
        <dbReference type="ARBA" id="ARBA00022801"/>
    </source>
</evidence>
<organism evidence="6 7">
    <name type="scientific">Lentzea flava</name>
    <dbReference type="NCBI Taxonomy" id="103732"/>
    <lineage>
        <taxon>Bacteria</taxon>
        <taxon>Bacillati</taxon>
        <taxon>Actinomycetota</taxon>
        <taxon>Actinomycetes</taxon>
        <taxon>Pseudonocardiales</taxon>
        <taxon>Pseudonocardiaceae</taxon>
        <taxon>Lentzea</taxon>
    </lineage>
</organism>
<dbReference type="InterPro" id="IPR000673">
    <property type="entry name" value="Sig_transdc_resp-reg_Me-estase"/>
</dbReference>
<dbReference type="EC" id="3.1.1.61" evidence="2"/>
<evidence type="ECO:0000256" key="2">
    <source>
        <dbReference type="ARBA" id="ARBA00039140"/>
    </source>
</evidence>
<dbReference type="InterPro" id="IPR011247">
    <property type="entry name" value="Chemotax_prot-Glu_Me-esterase"/>
</dbReference>
<dbReference type="PANTHER" id="PTHR42872">
    <property type="entry name" value="PROTEIN-GLUTAMATE METHYLESTERASE/PROTEIN-GLUTAMINE GLUTAMINASE"/>
    <property type="match status" value="1"/>
</dbReference>
<keyword evidence="1 4" id="KW-0378">Hydrolase</keyword>
<comment type="caution">
    <text evidence="6">The sequence shown here is derived from an EMBL/GenBank/DDBJ whole genome shotgun (WGS) entry which is preliminary data.</text>
</comment>
<keyword evidence="7" id="KW-1185">Reference proteome</keyword>
<dbReference type="PANTHER" id="PTHR42872:SF6">
    <property type="entry name" value="PROTEIN-GLUTAMATE METHYLESTERASE_PROTEIN-GLUTAMINE GLUTAMINASE"/>
    <property type="match status" value="1"/>
</dbReference>
<sequence length="334" mass="34717">MRRDLVVVGASAGGVEALRQLVAGLPKDLPAAVVVVLHMPAGGTSALPAILSRSGPLPALLAEDGAGLRNAHLHIARPDHHVVVEDGVLRLSKGPTENGHRPAVNTLFRSAALAKGPAVIGVVLSGALDDGTAGMVAIKQRGGTTVVQDPDDAIYPGMPESVLQHVAVDHVLPVVRIGPLLARLAGQHADTIAAGPASDTLRTEVAVSQDDSGAAHGDIPRIGSPTTLTCPDCAGSLVEIPGDSAQYRCLVGHAWTADALMDAYGVSLERAMWTALRTLDEKASLAHRMVDVSKNAGRGLVAERYVRQEEEALAAADVLRKYLLRGDVREETGT</sequence>
<dbReference type="Proteomes" id="UP000649573">
    <property type="component" value="Unassembled WGS sequence"/>
</dbReference>
<evidence type="ECO:0000256" key="4">
    <source>
        <dbReference type="PROSITE-ProRule" id="PRU00050"/>
    </source>
</evidence>
<evidence type="ECO:0000313" key="7">
    <source>
        <dbReference type="Proteomes" id="UP000649573"/>
    </source>
</evidence>
<dbReference type="EMBL" id="BMRE01000009">
    <property type="protein sequence ID" value="GGU33687.1"/>
    <property type="molecule type" value="Genomic_DNA"/>
</dbReference>
<feature type="active site" evidence="4">
    <location>
        <position position="38"/>
    </location>
</feature>
<protein>
    <recommendedName>
        <fullName evidence="2">protein-glutamate methylesterase</fullName>
        <ecNumber evidence="2">3.1.1.61</ecNumber>
    </recommendedName>
</protein>
<dbReference type="RefSeq" id="WP_189254014.1">
    <property type="nucleotide sequence ID" value="NZ_BMRE01000009.1"/>
</dbReference>
<gene>
    <name evidence="6" type="primary">cheB</name>
    <name evidence="6" type="ORF">GCM10010178_27300</name>
</gene>
<reference evidence="7" key="1">
    <citation type="journal article" date="2019" name="Int. J. Syst. Evol. Microbiol.">
        <title>The Global Catalogue of Microorganisms (GCM) 10K type strain sequencing project: providing services to taxonomists for standard genome sequencing and annotation.</title>
        <authorList>
            <consortium name="The Broad Institute Genomics Platform"/>
            <consortium name="The Broad Institute Genome Sequencing Center for Infectious Disease"/>
            <person name="Wu L."/>
            <person name="Ma J."/>
        </authorList>
    </citation>
    <scope>NUCLEOTIDE SEQUENCE [LARGE SCALE GENOMIC DNA]</scope>
    <source>
        <strain evidence="7">JCM 3296</strain>
    </source>
</reference>
<evidence type="ECO:0000313" key="6">
    <source>
        <dbReference type="EMBL" id="GGU33687.1"/>
    </source>
</evidence>
<accession>A0ABQ2UIZ8</accession>
<feature type="domain" description="CheB-type methylesterase" evidence="5">
    <location>
        <begin position="1"/>
        <end position="178"/>
    </location>
</feature>
<feature type="active site" evidence="4">
    <location>
        <position position="11"/>
    </location>
</feature>
<dbReference type="InterPro" id="IPR035909">
    <property type="entry name" value="CheB_C"/>
</dbReference>
<evidence type="ECO:0000259" key="5">
    <source>
        <dbReference type="PROSITE" id="PS50122"/>
    </source>
</evidence>
<proteinExistence type="predicted"/>
<keyword evidence="4" id="KW-0145">Chemotaxis</keyword>
<dbReference type="Gene3D" id="3.40.50.180">
    <property type="entry name" value="Methylesterase CheB, C-terminal domain"/>
    <property type="match status" value="1"/>
</dbReference>
<dbReference type="PIRSF" id="PIRSF036461">
    <property type="entry name" value="Chmtx_methlestr"/>
    <property type="match status" value="1"/>
</dbReference>
<dbReference type="CDD" id="cd16433">
    <property type="entry name" value="CheB"/>
    <property type="match status" value="1"/>
</dbReference>
<evidence type="ECO:0000256" key="3">
    <source>
        <dbReference type="ARBA" id="ARBA00048267"/>
    </source>
</evidence>
<dbReference type="PROSITE" id="PS50122">
    <property type="entry name" value="CHEB"/>
    <property type="match status" value="1"/>
</dbReference>
<dbReference type="SUPFAM" id="SSF52738">
    <property type="entry name" value="Methylesterase CheB, C-terminal domain"/>
    <property type="match status" value="1"/>
</dbReference>
<dbReference type="Pfam" id="PF01339">
    <property type="entry name" value="CheB_methylest"/>
    <property type="match status" value="1"/>
</dbReference>
<name>A0ABQ2UIZ8_9PSEU</name>